<dbReference type="EMBL" id="JAMXFA010000028">
    <property type="protein sequence ID" value="MCT7979809.1"/>
    <property type="molecule type" value="Genomic_DNA"/>
</dbReference>
<protein>
    <submittedName>
        <fullName evidence="1">Uncharacterized protein</fullName>
    </submittedName>
</protein>
<accession>A0ABT2NAT1</accession>
<proteinExistence type="predicted"/>
<sequence>MTREVTDADGITWTCIQAYAGLSDEPENREAAQVKGASNAYWVVCTPDGGAKSVRIQLEGEWEKSYSDEELLEALQAEQQSA</sequence>
<dbReference type="Proteomes" id="UP001525961">
    <property type="component" value="Unassembled WGS sequence"/>
</dbReference>
<gene>
    <name evidence="1" type="ORF">NG792_18995</name>
</gene>
<keyword evidence="2" id="KW-1185">Reference proteome</keyword>
<organism evidence="1 2">
    <name type="scientific">Laspinema olomoucense D3b</name>
    <dbReference type="NCBI Taxonomy" id="2953688"/>
    <lineage>
        <taxon>Bacteria</taxon>
        <taxon>Bacillati</taxon>
        <taxon>Cyanobacteriota</taxon>
        <taxon>Cyanophyceae</taxon>
        <taxon>Oscillatoriophycideae</taxon>
        <taxon>Oscillatoriales</taxon>
        <taxon>Laspinemataceae</taxon>
        <taxon>Laspinema</taxon>
        <taxon>Laspinema olomoucense</taxon>
    </lineage>
</organism>
<comment type="caution">
    <text evidence="1">The sequence shown here is derived from an EMBL/GenBank/DDBJ whole genome shotgun (WGS) entry which is preliminary data.</text>
</comment>
<reference evidence="1 2" key="1">
    <citation type="journal article" date="2022" name="Front. Microbiol.">
        <title>High genomic differentiation and limited gene flow indicate recent cryptic speciation within the genus Laspinema (cyanobacteria).</title>
        <authorList>
            <person name="Stanojkovic A."/>
            <person name="Skoupy S."/>
            <person name="Skaloud P."/>
            <person name="Dvorak P."/>
        </authorList>
    </citation>
    <scope>NUCLEOTIDE SEQUENCE [LARGE SCALE GENOMIC DNA]</scope>
    <source>
        <strain evidence="1 2">D3b</strain>
    </source>
</reference>
<dbReference type="RefSeq" id="WP_261236448.1">
    <property type="nucleotide sequence ID" value="NZ_JAMXFA010000028.1"/>
</dbReference>
<evidence type="ECO:0000313" key="2">
    <source>
        <dbReference type="Proteomes" id="UP001525961"/>
    </source>
</evidence>
<evidence type="ECO:0000313" key="1">
    <source>
        <dbReference type="EMBL" id="MCT7979809.1"/>
    </source>
</evidence>
<name>A0ABT2NAT1_9CYAN</name>